<keyword evidence="3" id="KW-0808">Transferase</keyword>
<comment type="cofactor">
    <cofactor evidence="1">
        <name>pyridoxal 5'-phosphate</name>
        <dbReference type="ChEBI" id="CHEBI:597326"/>
    </cofactor>
</comment>
<accession>A0ABN5M0A0</accession>
<dbReference type="Gene3D" id="3.90.1150.10">
    <property type="entry name" value="Aspartate Aminotransferase, domain 1"/>
    <property type="match status" value="1"/>
</dbReference>
<dbReference type="Pfam" id="PF00155">
    <property type="entry name" value="Aminotran_1_2"/>
    <property type="match status" value="1"/>
</dbReference>
<dbReference type="InterPro" id="IPR015424">
    <property type="entry name" value="PyrdxlP-dep_Trfase"/>
</dbReference>
<evidence type="ECO:0000259" key="4">
    <source>
        <dbReference type="Pfam" id="PF00155"/>
    </source>
</evidence>
<dbReference type="Proteomes" id="UP000263013">
    <property type="component" value="Chromosome"/>
</dbReference>
<sequence length="397" mass="42912">MVDHMFRSSRTPTGGGVFLEMDRAKAEARAQGLEVVDLSIGASDLPPPPEALEALKQAIDDPSSYGYCLKSGTLPFLEAATEWYFRRYGVRLDPRREALSLIGSQEGLAHLLMAVADPGDVLLMCDVAYPSYFGAAKVAGLEVHLMPLGEHLLPELGAVPEAVARRARALLLNYPNNPTAALASEEFFAEALEFCRRYDLLLIHDNPYLDQALKPTPSPLALPGGRERVVELFSFSKSYHLAGFRLGFALGNAEAIASLEALKAPIDFNQYLGIQRMGVAALSIPQERLQADAQTWARRRAAMVEALAQQGWAVPLPEAGMYLWARLPSSLSLDDLAFAKALVAQTGVALAPGRAFGPGGVGYVRFALVQPEAVLRRAAQRIGAFMRSLDLDAQGPA</sequence>
<dbReference type="InterPro" id="IPR004839">
    <property type="entry name" value="Aminotransferase_I/II_large"/>
</dbReference>
<evidence type="ECO:0000256" key="3">
    <source>
        <dbReference type="ARBA" id="ARBA00022679"/>
    </source>
</evidence>
<gene>
    <name evidence="5" type="ORF">Mtai_v1c26840</name>
</gene>
<dbReference type="CDD" id="cd00609">
    <property type="entry name" value="AAT_like"/>
    <property type="match status" value="1"/>
</dbReference>
<keyword evidence="6" id="KW-1185">Reference proteome</keyword>
<keyword evidence="2 5" id="KW-0032">Aminotransferase</keyword>
<dbReference type="InterPro" id="IPR050881">
    <property type="entry name" value="LL-DAP_aminotransferase"/>
</dbReference>
<evidence type="ECO:0000256" key="1">
    <source>
        <dbReference type="ARBA" id="ARBA00001933"/>
    </source>
</evidence>
<feature type="domain" description="Aminotransferase class I/classII large" evidence="4">
    <location>
        <begin position="35"/>
        <end position="382"/>
    </location>
</feature>
<name>A0ABN5M0A0_9DEIN</name>
<organism evidence="5 6">
    <name type="scientific">Meiothermus taiwanensis WR-220</name>
    <dbReference type="NCBI Taxonomy" id="1339250"/>
    <lineage>
        <taxon>Bacteria</taxon>
        <taxon>Thermotogati</taxon>
        <taxon>Deinococcota</taxon>
        <taxon>Deinococci</taxon>
        <taxon>Thermales</taxon>
        <taxon>Thermaceae</taxon>
        <taxon>Meiothermus</taxon>
    </lineage>
</organism>
<dbReference type="InterPro" id="IPR015422">
    <property type="entry name" value="PyrdxlP-dep_Trfase_small"/>
</dbReference>
<dbReference type="InterPro" id="IPR015421">
    <property type="entry name" value="PyrdxlP-dep_Trfase_major"/>
</dbReference>
<dbReference type="PANTHER" id="PTHR42832:SF2">
    <property type="entry name" value="ASPARTATE TRANSAMINASE"/>
    <property type="match status" value="1"/>
</dbReference>
<dbReference type="EMBL" id="CP021130">
    <property type="protein sequence ID" value="AWR87912.1"/>
    <property type="molecule type" value="Genomic_DNA"/>
</dbReference>
<dbReference type="SUPFAM" id="SSF53383">
    <property type="entry name" value="PLP-dependent transferases"/>
    <property type="match status" value="1"/>
</dbReference>
<dbReference type="Gene3D" id="3.40.640.10">
    <property type="entry name" value="Type I PLP-dependent aspartate aminotransferase-like (Major domain)"/>
    <property type="match status" value="1"/>
</dbReference>
<evidence type="ECO:0000313" key="6">
    <source>
        <dbReference type="Proteomes" id="UP000263013"/>
    </source>
</evidence>
<reference evidence="5 6" key="1">
    <citation type="submission" date="2017-05" db="EMBL/GenBank/DDBJ databases">
        <title>Complete genome sequence of Meiothermus taiwanensis WR-220.</title>
        <authorList>
            <person name="Wu W.-L."/>
            <person name="Lo W.-S."/>
            <person name="Kuo C.-H."/>
            <person name="Wu S.-H."/>
        </authorList>
    </citation>
    <scope>NUCLEOTIDE SEQUENCE [LARGE SCALE GENOMIC DNA]</scope>
    <source>
        <strain evidence="5 6">WR-220</strain>
    </source>
</reference>
<proteinExistence type="predicted"/>
<dbReference type="GO" id="GO:0008483">
    <property type="term" value="F:transaminase activity"/>
    <property type="evidence" value="ECO:0007669"/>
    <property type="project" value="UniProtKB-KW"/>
</dbReference>
<evidence type="ECO:0000313" key="5">
    <source>
        <dbReference type="EMBL" id="AWR87912.1"/>
    </source>
</evidence>
<dbReference type="PANTHER" id="PTHR42832">
    <property type="entry name" value="AMINO ACID AMINOTRANSFERASE"/>
    <property type="match status" value="1"/>
</dbReference>
<evidence type="ECO:0000256" key="2">
    <source>
        <dbReference type="ARBA" id="ARBA00022576"/>
    </source>
</evidence>
<protein>
    <submittedName>
        <fullName evidence="5">Aminotransferase class I and II</fullName>
    </submittedName>
</protein>